<evidence type="ECO:0000313" key="3">
    <source>
        <dbReference type="Proteomes" id="UP001596047"/>
    </source>
</evidence>
<keyword evidence="1" id="KW-0812">Transmembrane</keyword>
<evidence type="ECO:0000313" key="2">
    <source>
        <dbReference type="EMBL" id="MFC5653348.1"/>
    </source>
</evidence>
<dbReference type="EMBL" id="JBHSOW010000122">
    <property type="protein sequence ID" value="MFC5653348.1"/>
    <property type="molecule type" value="Genomic_DNA"/>
</dbReference>
<organism evidence="2 3">
    <name type="scientific">Paenibacillus solisilvae</name>
    <dbReference type="NCBI Taxonomy" id="2486751"/>
    <lineage>
        <taxon>Bacteria</taxon>
        <taxon>Bacillati</taxon>
        <taxon>Bacillota</taxon>
        <taxon>Bacilli</taxon>
        <taxon>Bacillales</taxon>
        <taxon>Paenibacillaceae</taxon>
        <taxon>Paenibacillus</taxon>
    </lineage>
</organism>
<reference evidence="3" key="1">
    <citation type="journal article" date="2019" name="Int. J. Syst. Evol. Microbiol.">
        <title>The Global Catalogue of Microorganisms (GCM) 10K type strain sequencing project: providing services to taxonomists for standard genome sequencing and annotation.</title>
        <authorList>
            <consortium name="The Broad Institute Genomics Platform"/>
            <consortium name="The Broad Institute Genome Sequencing Center for Infectious Disease"/>
            <person name="Wu L."/>
            <person name="Ma J."/>
        </authorList>
    </citation>
    <scope>NUCLEOTIDE SEQUENCE [LARGE SCALE GENOMIC DNA]</scope>
    <source>
        <strain evidence="3">CGMCC 1.3240</strain>
    </source>
</reference>
<evidence type="ECO:0000256" key="1">
    <source>
        <dbReference type="SAM" id="Phobius"/>
    </source>
</evidence>
<feature type="transmembrane region" description="Helical" evidence="1">
    <location>
        <begin position="149"/>
        <end position="171"/>
    </location>
</feature>
<dbReference type="Proteomes" id="UP001596047">
    <property type="component" value="Unassembled WGS sequence"/>
</dbReference>
<dbReference type="InterPro" id="IPR048147">
    <property type="entry name" value="CBO0543-like"/>
</dbReference>
<dbReference type="RefSeq" id="WP_379192004.1">
    <property type="nucleotide sequence ID" value="NZ_JBHSOW010000122.1"/>
</dbReference>
<sequence length="175" mass="20764">MELIYLAGIAGWVLCAWKWADWSRFREFRASIYVMIIGDFLYNVLTEDNHLWRFESPTFHFSHHFIQVLITLCATPFAVLIFLSHYPSKSILKQVLYLALWAGIFSIHEWIAVQLGVFKYNDGWNMWWSIVINCIAFPFLILHQKRPALAILVFIFFTLLFSFIFQIDVIFKKDT</sequence>
<accession>A0ABW0W6P4</accession>
<feature type="transmembrane region" description="Helical" evidence="1">
    <location>
        <begin position="28"/>
        <end position="45"/>
    </location>
</feature>
<keyword evidence="1" id="KW-0472">Membrane</keyword>
<protein>
    <submittedName>
        <fullName evidence="2">CBO0543 family protein</fullName>
    </submittedName>
</protein>
<feature type="transmembrane region" description="Helical" evidence="1">
    <location>
        <begin position="124"/>
        <end position="142"/>
    </location>
</feature>
<keyword evidence="1" id="KW-1133">Transmembrane helix</keyword>
<keyword evidence="3" id="KW-1185">Reference proteome</keyword>
<feature type="transmembrane region" description="Helical" evidence="1">
    <location>
        <begin position="65"/>
        <end position="83"/>
    </location>
</feature>
<dbReference type="NCBIfam" id="NF041644">
    <property type="entry name" value="CBO0543_fam"/>
    <property type="match status" value="1"/>
</dbReference>
<feature type="transmembrane region" description="Helical" evidence="1">
    <location>
        <begin position="95"/>
        <end position="118"/>
    </location>
</feature>
<name>A0ABW0W6P4_9BACL</name>
<comment type="caution">
    <text evidence="2">The sequence shown here is derived from an EMBL/GenBank/DDBJ whole genome shotgun (WGS) entry which is preliminary data.</text>
</comment>
<gene>
    <name evidence="2" type="ORF">ACFPYJ_30380</name>
</gene>
<proteinExistence type="predicted"/>